<feature type="compositionally biased region" description="Basic and acidic residues" evidence="1">
    <location>
        <begin position="60"/>
        <end position="70"/>
    </location>
</feature>
<dbReference type="KEGG" id="bor:COCMIDRAFT_1688"/>
<reference evidence="3 4" key="1">
    <citation type="journal article" date="2013" name="PLoS Genet.">
        <title>Comparative genome structure, secondary metabolite, and effector coding capacity across Cochliobolus pathogens.</title>
        <authorList>
            <person name="Condon B.J."/>
            <person name="Leng Y."/>
            <person name="Wu D."/>
            <person name="Bushley K.E."/>
            <person name="Ohm R.A."/>
            <person name="Otillar R."/>
            <person name="Martin J."/>
            <person name="Schackwitz W."/>
            <person name="Grimwood J."/>
            <person name="MohdZainudin N."/>
            <person name="Xue C."/>
            <person name="Wang R."/>
            <person name="Manning V.A."/>
            <person name="Dhillon B."/>
            <person name="Tu Z.J."/>
            <person name="Steffenson B.J."/>
            <person name="Salamov A."/>
            <person name="Sun H."/>
            <person name="Lowry S."/>
            <person name="LaButti K."/>
            <person name="Han J."/>
            <person name="Copeland A."/>
            <person name="Lindquist E."/>
            <person name="Barry K."/>
            <person name="Schmutz J."/>
            <person name="Baker S.E."/>
            <person name="Ciuffetti L.M."/>
            <person name="Grigoriev I.V."/>
            <person name="Zhong S."/>
            <person name="Turgeon B.G."/>
        </authorList>
    </citation>
    <scope>NUCLEOTIDE SEQUENCE [LARGE SCALE GENOMIC DNA]</scope>
    <source>
        <strain evidence="3 4">ATCC 44560</strain>
    </source>
</reference>
<gene>
    <name evidence="3" type="ORF">COCMIDRAFT_1688</name>
</gene>
<dbReference type="RefSeq" id="XP_007683847.1">
    <property type="nucleotide sequence ID" value="XM_007685657.1"/>
</dbReference>
<sequence length="84" mass="9152">MRTSFILAALAACAVALPNPLPKANGNEPPRDVKYRSASISPPRDITYRSAEAEANGNEPPRDIKYRSAEAEVDAILPPRDITY</sequence>
<accession>W6ZI55</accession>
<evidence type="ECO:0000256" key="1">
    <source>
        <dbReference type="SAM" id="MobiDB-lite"/>
    </source>
</evidence>
<dbReference type="HOGENOM" id="CLU_166259_0_0_1"/>
<proteinExistence type="predicted"/>
<evidence type="ECO:0000313" key="4">
    <source>
        <dbReference type="Proteomes" id="UP000054032"/>
    </source>
</evidence>
<feature type="region of interest" description="Disordered" evidence="1">
    <location>
        <begin position="19"/>
        <end position="70"/>
    </location>
</feature>
<name>W6ZI55_COCMI</name>
<protein>
    <submittedName>
        <fullName evidence="3">Uncharacterized protein</fullName>
    </submittedName>
</protein>
<feature type="signal peptide" evidence="2">
    <location>
        <begin position="1"/>
        <end position="16"/>
    </location>
</feature>
<keyword evidence="4" id="KW-1185">Reference proteome</keyword>
<dbReference type="AlphaFoldDB" id="W6ZI55"/>
<evidence type="ECO:0000256" key="2">
    <source>
        <dbReference type="SAM" id="SignalP"/>
    </source>
</evidence>
<dbReference type="GeneID" id="19119926"/>
<organism evidence="3 4">
    <name type="scientific">Bipolaris oryzae ATCC 44560</name>
    <dbReference type="NCBI Taxonomy" id="930090"/>
    <lineage>
        <taxon>Eukaryota</taxon>
        <taxon>Fungi</taxon>
        <taxon>Dikarya</taxon>
        <taxon>Ascomycota</taxon>
        <taxon>Pezizomycotina</taxon>
        <taxon>Dothideomycetes</taxon>
        <taxon>Pleosporomycetidae</taxon>
        <taxon>Pleosporales</taxon>
        <taxon>Pleosporineae</taxon>
        <taxon>Pleosporaceae</taxon>
        <taxon>Bipolaris</taxon>
    </lineage>
</organism>
<dbReference type="EMBL" id="KI963930">
    <property type="protein sequence ID" value="EUC49653.1"/>
    <property type="molecule type" value="Genomic_DNA"/>
</dbReference>
<feature type="chain" id="PRO_5004889842" evidence="2">
    <location>
        <begin position="17"/>
        <end position="84"/>
    </location>
</feature>
<keyword evidence="2" id="KW-0732">Signal</keyword>
<dbReference type="Proteomes" id="UP000054032">
    <property type="component" value="Unassembled WGS sequence"/>
</dbReference>
<evidence type="ECO:0000313" key="3">
    <source>
        <dbReference type="EMBL" id="EUC49653.1"/>
    </source>
</evidence>